<dbReference type="Pfam" id="PF13332">
    <property type="entry name" value="Fil_haemagg_2"/>
    <property type="match status" value="3"/>
</dbReference>
<dbReference type="Pfam" id="PF05860">
    <property type="entry name" value="TPS"/>
    <property type="match status" value="1"/>
</dbReference>
<dbReference type="SUPFAM" id="SSF51126">
    <property type="entry name" value="Pectin lyase-like"/>
    <property type="match status" value="1"/>
</dbReference>
<feature type="compositionally biased region" description="Basic and acidic residues" evidence="1">
    <location>
        <begin position="2649"/>
        <end position="2658"/>
    </location>
</feature>
<feature type="domain" description="Filamentous haemagglutinin FhaB/tRNA nuclease CdiA-like TPS" evidence="2">
    <location>
        <begin position="64"/>
        <end position="186"/>
    </location>
</feature>
<dbReference type="InterPro" id="IPR025157">
    <property type="entry name" value="Hemagglutinin_rpt"/>
</dbReference>
<dbReference type="SMART" id="SM00912">
    <property type="entry name" value="Haemagg_act"/>
    <property type="match status" value="1"/>
</dbReference>
<dbReference type="InterPro" id="IPR008619">
    <property type="entry name" value="Filamentous_hemagglutn_rpt"/>
</dbReference>
<comment type="caution">
    <text evidence="3">The sequence shown here is derived from an EMBL/GenBank/DDBJ whole genome shotgun (WGS) entry which is preliminary data.</text>
</comment>
<accession>A0A423P604</accession>
<dbReference type="Gene3D" id="2.160.20.10">
    <property type="entry name" value="Single-stranded right-handed beta-helix, Pectin lyase-like"/>
    <property type="match status" value="1"/>
</dbReference>
<dbReference type="NCBIfam" id="TIGR01731">
    <property type="entry name" value="fil_hemag_20aa"/>
    <property type="match status" value="55"/>
</dbReference>
<dbReference type="NCBIfam" id="TIGR01901">
    <property type="entry name" value="adhes_NPXG"/>
    <property type="match status" value="1"/>
</dbReference>
<dbReference type="InterPro" id="IPR012334">
    <property type="entry name" value="Pectin_lyas_fold"/>
</dbReference>
<reference evidence="3 4" key="1">
    <citation type="submission" date="2016-10" db="EMBL/GenBank/DDBJ databases">
        <title>Comparative genome analysis of multiple Pseudomonas spp. focuses on biocontrol and plant growth promoting traits.</title>
        <authorList>
            <person name="Tao X.-Y."/>
            <person name="Taylor C.G."/>
        </authorList>
    </citation>
    <scope>NUCLEOTIDE SEQUENCE [LARGE SCALE GENOMIC DNA]</scope>
    <source>
        <strain evidence="3 4">36G2</strain>
    </source>
</reference>
<proteinExistence type="predicted"/>
<dbReference type="InterPro" id="IPR010069">
    <property type="entry name" value="CdiA_FHA1_rpt"/>
</dbReference>
<dbReference type="Proteomes" id="UP000283619">
    <property type="component" value="Unassembled WGS sequence"/>
</dbReference>
<dbReference type="InterPro" id="IPR008638">
    <property type="entry name" value="FhaB/CdiA-like_TPS"/>
</dbReference>
<evidence type="ECO:0000313" key="4">
    <source>
        <dbReference type="Proteomes" id="UP000283619"/>
    </source>
</evidence>
<dbReference type="EMBL" id="MOBZ01000009">
    <property type="protein sequence ID" value="ROO09685.1"/>
    <property type="molecule type" value="Genomic_DNA"/>
</dbReference>
<dbReference type="RefSeq" id="WP_123593832.1">
    <property type="nucleotide sequence ID" value="NZ_MOBZ01000009.1"/>
</dbReference>
<feature type="region of interest" description="Disordered" evidence="1">
    <location>
        <begin position="3677"/>
        <end position="3706"/>
    </location>
</feature>
<feature type="region of interest" description="Disordered" evidence="1">
    <location>
        <begin position="2634"/>
        <end position="2678"/>
    </location>
</feature>
<evidence type="ECO:0000256" key="1">
    <source>
        <dbReference type="SAM" id="MobiDB-lite"/>
    </source>
</evidence>
<dbReference type="GO" id="GO:0003824">
    <property type="term" value="F:catalytic activity"/>
    <property type="evidence" value="ECO:0007669"/>
    <property type="project" value="UniProtKB-ARBA"/>
</dbReference>
<sequence>MDIRQLAFIASEPAAAVKNRELFLGMPKRGLAFLLANVMFWQPMWAQADGIVVANPNTSLDRAGNGVPIINIATPNASGLSHNQFHDYNVGAQGLILNNGSTQNTVTQLGGHIVDNPNLKNSGSAQAILNEVISGNPSQLRGYTEVAGQSARVIVANPYGITCNGCGFINSPRVTLTTGKPVLDNGRLERYQVDQGSVAIEGAGLNATNVDRFEIITRSAKINAQLQAQNLTIVAGRNDVNAQTLSATARAEDGSSKPQLAIDSSALGGMYAGAIKLVGTEAGVGVKLDGKLIASGGDIQLDANGQLSLADTSATGAVNVKAASLDARGPVYAGSSVNVQTQGNLTNRQTLAARDSITLSAGGQLTNAGTIEAGVNADGSHNASGDLNLTAQNLDNTGKRLTASRNLTINTAQTLNNQGGTLSGQNIAVTGGRLDNRRGEILGDLGLNIDLSGALDNRDGVLGSARTVFLKAASLDNREAGALVSDGSLTARISGTLDNRNKGDISAKGAIDAQAGTLLNSEGKVTGNSTLALRGDTADNRGGVIQADQQLTVNVAQLDNREKGVISSKQGLSYVGARLDNSGGLVSAVGPVNLTAAEIQNAAGRISSQGDLLATIGLLQQQGGALVAQGNLSLTGRTLDNRNGGLVGTTKALTLSVDDVDNRSGEISSSLLMNVKGLRLDNSDGGKILSGSNIGLSVTKLINQSKGLITASKGAVTVTGATLDNSGGNLGSLNGLVITLDDALTNSLGAISSDGTLTVNAARIDNSNGSLGSAGNLKLTSTGALLNQAGSINTDSALTLNSGSLDNSRKGAIYGQGLSRIETGAVDNSQGGKLTSGAALTLKAGQVNNATGRIASQQALDVSLTGLDQQGGELFSKTDLALDLNHGQLNNQSGLINAPGTLLLKNLNGVSNQGGEISSQQAFTLTAQDLDNSNGKLLSQQGLTLRIAAALNNLKGVISGATLDSLSGSLDNHEGLISSRGELLLTTDKTLDNQLGTVIADGQLTVNADGVNNREGNITGKADASVQAKTVNNQKGQLIATGVLKLEADQFDNRQNGLLGSSKDMTLTVADLDNRGGEISSKGDLRVTGTKLDNSDGGKIFTGTALTLTVDEVLNRTKGLLDAGSQFNLQGRSLDNNGGQLLSQQGMLLHLTGGFDNTSGKVSSEGMLTVNTTQVTNAGGSLSSAADLKLDSSGSVDNQGGQVVTDGALVLDSASLDNRQKGTLSGKGAVTVTTGTFDNSNGQLSSADTLNLTAGQVTNSGDGSIGSQNALTASVSGLDQQGGKLFSNTQLSLDLNHGQLNNIGGLINAPGTLLLKQLNGVNNQGGTISSAEALTLTAQSLDNGNGKLLSNQGLTLRIAAALDNVKGMIGAATIDAHAASLNNSSGNLVSRGNLGLTVDGLLRNDGHGLISAAQTLEISSAELNNRDSGLINSQGNLTLTATGLDSSDGGEVSASGDIDLKLTSLTQNGGRLVGDKAVTLDLANGDLDNQRGVLTAQGPLTLKRLREVNNQSGEISSNLGFELIARAVNNSAGKIISGEKLLLRGTELVNQKGLISGWQGLTVNADSLDNRKSGTLSSKFADVSVDLKDALLNSDAGAVVAQGNLNVKAGSLDNSNKGNLSSGAGQVLMLGGALDNSQGLIFSGAALDIVSTAFTNAGGSINAEQAFTATATRLDNNGGQIASNAALTLNLSGELNNNAGKLASSGAMLIKGVTDLRNQNGQIASQTTLEARTGSLDNSNKGTLAANEQLQIIATGVVNNSADGLIFSQNAGVQLTAASLRNGKGSIQSEGALSLETSADFDNQSGKVIAQSGNVLVKAANIDNRGGTLSSIKGALEARTVGVLRNGFDLNNNRQGGIIQAQGLTLTALAGLNNNGGRISARAADLGITTAALDNSSGVLYSKGLLGVTGTNLENAGGQIAANRIDFGLSGALRNGTGVIESDTQLSVKAASVDNQNGRLRSLGNTGKTLFQVGGLLDNRNGVLETANTDMTLAVGGLVNAGGQLNHVGRGKFDISTSNVIGAGGSIVTGGLLELNADSWSNSNVIQAGRLNVNVGQFSQTASGKLLASDSLQIRGGNWSNDGLIASDGILDMQIGGTYAGSGRLTSQRGAYLSAAQMNVAAGGSFAVGATSTVNVGGQLSNAGRMTSSEDLTINAGSVANYGTLGAAQNLIINTPSLLNDRGLIFSGNNMTLGVSTLTNQHGDFYGLGDVVIGGYAGAARAAGVYNISGSMESGRGFTLSADVFENRTEGPTASVERKLISGFIAATCGDCVGGTFNNFLATRETYQFFDTDTSASAMFNVGKDFTFTGGTFLNSKSTVAAGGNITITADSLKNIGAKSGTVEVTRQYNFEMGTGSTAQFMANVIMPYNQRNNPDFPFVYYVIAPEGLIRKAIAKTVGNGIVIVDAETGENVGSRKYGRAMSGYSAGFETSTPSMYDPNNLLAIPSELAPFEKGVAVEKPVNSTGAADTTNSRNAVIQAGGNVSITATREVENSVIHQDYSSTGGTNKVANTTVGNSGTVVVRINSQLPPDLAQQQVNPLSLPGFSLPTGENGLFRLSGQGSSSVTAGNIGPAPTWTVASESINAQDHMVAASSGGPRNLFIDAPAQVSDSTRIVDTFHPTPSMVQAVASTVDAKVPESSAGSGKPGRGNDIKESIDTRPVTRVTGLPDTTAPSNPHKYLIETNPVLTDLKSFMSSDYLLEKLGYNPDQSAKRLGDGLYEQRLIQQAVTARTGQAFLDGQTSNEGMFKYLMNNAIASKDALNLSVGVGLTSQQVAALTHDIVWLEEHEVNGEKVLVPVVYLAQASGRLGPTGALIAGNDVTLIAGENLDNVGTLKATNNLSATAGKDLVNSGSIEAGNRLDLLATNNIVNKAGGIIAGKDVSLTTRTGDVINERTITSMDDQYGTVTRHQDFADNAARIEAANDLTVKAAKDINVIGGVLKSGQDMALNAGRDVNVASVQINDSASLGWRGAVSSVTQLGADIDAGRDFKADAKRDISVIASEIDAKRDVSIKATDNVVITSAADEEHSRSKNKNMTRQEDHVTQVMSGITAGGDVKLDAGKDLSVISSRVTAGDEAYLVAGDNLQILALQDTDYSLYDMKKKGGFGKLKMQHDEVTDNKYVGSEIKSGGDLTLKSGGDQLYQVAKLDSGNNITLDSGGAITFEGVKDLHNESHTKTNNNAAWVSSKGHGNTDETLRQTQMIAKGNIVIKAVDGLKIDIKDVNQQSVSQTIDSMVKADPQLAWLKEAEARGDVDWRLVKEIHESFKYNNSGLGPASQMIIAIVMAAVVGPAALTALSGMGTFWAATFAAVATGAATNATTSFINNGGNLGAVFADVTSSDALQGYVVSGLTAGLMADYLTKLTGISYDASGKLVGPSLATWEGVSRFAGSQILQGGTSGLISKAVGGDASVSDILKTALFNTVAAYSFNMVGDLTKGVMDDGSAGKIIIHAAVGGLLSEMTGGDFATGALAAGANEALVVELNKMIGGDKDLLLMASQIVGVLSATALGETDQESLDLGSWVANNATQYNFLNHQDVIDLAEAEKTCRAKGNCDEVKKEFDERSDANRERLKNCKVVGNCAQIRAEIDEGSKALGTLIEVTEKANPGGSDNDLAYYYQTKKNAIDWTTAGLNHLDQIGNLWVNNDGSWLTEAGIYLDQTGFNPFGINVLPGMHGAGEGGGTKVRPLDDSPAAGGGKDQPKPIPEWDNPVTRVDGEFGDQNAPTIKVPAFFDTPTNAPKFITNGRINMSDLQKLVPPGMPDTFKPSATIVDGSKFSYVWAGQKIEVKWHSPDLNAAANHPGSNSGNGWTAQIKIGNKLLGQDGQLYRKPNNLTHIPVDFK</sequence>
<dbReference type="Pfam" id="PF05594">
    <property type="entry name" value="Fil_haemagg"/>
    <property type="match status" value="20"/>
</dbReference>
<gene>
    <name evidence="3" type="ORF">BK673_12315</name>
</gene>
<protein>
    <recommendedName>
        <fullName evidence="2">Filamentous haemagglutinin FhaB/tRNA nuclease CdiA-like TPS domain-containing protein</fullName>
    </recommendedName>
</protein>
<dbReference type="InterPro" id="IPR011050">
    <property type="entry name" value="Pectin_lyase_fold/virulence"/>
</dbReference>
<evidence type="ECO:0000259" key="2">
    <source>
        <dbReference type="SMART" id="SM00912"/>
    </source>
</evidence>
<evidence type="ECO:0000313" key="3">
    <source>
        <dbReference type="EMBL" id="ROO09685.1"/>
    </source>
</evidence>
<name>A0A423P604_PSEFL</name>
<organism evidence="3 4">
    <name type="scientific">Pseudomonas fluorescens</name>
    <dbReference type="NCBI Taxonomy" id="294"/>
    <lineage>
        <taxon>Bacteria</taxon>
        <taxon>Pseudomonadati</taxon>
        <taxon>Pseudomonadota</taxon>
        <taxon>Gammaproteobacteria</taxon>
        <taxon>Pseudomonadales</taxon>
        <taxon>Pseudomonadaceae</taxon>
        <taxon>Pseudomonas</taxon>
    </lineage>
</organism>